<evidence type="ECO:0000313" key="2">
    <source>
        <dbReference type="Proteomes" id="UP000034688"/>
    </source>
</evidence>
<dbReference type="STRING" id="1618477.UR54_C0002G0017"/>
<sequence>MNKKFMALMLVFFLVFGVFITSTLFNKQIANFARASTETDPSAQTSLIFAWPLTAKVGDKVEVNIFIRNANNLPLEKKQVKLVTNLGLVNGTQESISESNKTGKVNFILSSDTIGVAELTAFVSNNIELSQKVSVKFE</sequence>
<accession>A0A0G0AW21</accession>
<dbReference type="Gene3D" id="2.60.40.10">
    <property type="entry name" value="Immunoglobulins"/>
    <property type="match status" value="1"/>
</dbReference>
<protein>
    <recommendedName>
        <fullName evidence="3">Big-1 domain-containing protein</fullName>
    </recommendedName>
</protein>
<dbReference type="EMBL" id="LBPP01000002">
    <property type="protein sequence ID" value="KKP61418.1"/>
    <property type="molecule type" value="Genomic_DNA"/>
</dbReference>
<name>A0A0G0AW21_9BACT</name>
<evidence type="ECO:0008006" key="3">
    <source>
        <dbReference type="Google" id="ProtNLM"/>
    </source>
</evidence>
<dbReference type="SUPFAM" id="SSF49373">
    <property type="entry name" value="Invasin/intimin cell-adhesion fragments"/>
    <property type="match status" value="1"/>
</dbReference>
<proteinExistence type="predicted"/>
<dbReference type="InterPro" id="IPR008964">
    <property type="entry name" value="Invasin/intimin_cell_adhesion"/>
</dbReference>
<organism evidence="1 2">
    <name type="scientific">Candidatus Roizmanbacteria bacterium GW2011_GWA2_34_18</name>
    <dbReference type="NCBI Taxonomy" id="1618477"/>
    <lineage>
        <taxon>Bacteria</taxon>
        <taxon>Candidatus Roizmaniibacteriota</taxon>
    </lineage>
</organism>
<dbReference type="Proteomes" id="UP000034688">
    <property type="component" value="Unassembled WGS sequence"/>
</dbReference>
<reference evidence="1 2" key="1">
    <citation type="journal article" date="2015" name="Nature">
        <title>rRNA introns, odd ribosomes, and small enigmatic genomes across a large radiation of phyla.</title>
        <authorList>
            <person name="Brown C.T."/>
            <person name="Hug L.A."/>
            <person name="Thomas B.C."/>
            <person name="Sharon I."/>
            <person name="Castelle C.J."/>
            <person name="Singh A."/>
            <person name="Wilkins M.J."/>
            <person name="Williams K.H."/>
            <person name="Banfield J.F."/>
        </authorList>
    </citation>
    <scope>NUCLEOTIDE SEQUENCE [LARGE SCALE GENOMIC DNA]</scope>
</reference>
<gene>
    <name evidence="1" type="ORF">UR54_C0002G0017</name>
</gene>
<dbReference type="AlphaFoldDB" id="A0A0G0AW21"/>
<comment type="caution">
    <text evidence="1">The sequence shown here is derived from an EMBL/GenBank/DDBJ whole genome shotgun (WGS) entry which is preliminary data.</text>
</comment>
<dbReference type="InterPro" id="IPR013783">
    <property type="entry name" value="Ig-like_fold"/>
</dbReference>
<evidence type="ECO:0000313" key="1">
    <source>
        <dbReference type="EMBL" id="KKP61418.1"/>
    </source>
</evidence>